<dbReference type="Proteomes" id="UP001515480">
    <property type="component" value="Unassembled WGS sequence"/>
</dbReference>
<dbReference type="GO" id="GO:0005730">
    <property type="term" value="C:nucleolus"/>
    <property type="evidence" value="ECO:0007669"/>
    <property type="project" value="TreeGrafter"/>
</dbReference>
<sequence length="114" mass="12356">MADAYANVQGGKLKLKGAGIKKKKRSGEKEPGTSEPPPSSSAASTTGAGSAAAQSVTFGHTKAELRRLELQQKRKFEKLEKGVLPSHREQVNNFNKYLSNLTEHYDMPKVSKGN</sequence>
<name>A0AB34J8H4_PRYPA</name>
<dbReference type="PANTHER" id="PTHR13282">
    <property type="entry name" value="PROTEIN FAM32A"/>
    <property type="match status" value="1"/>
</dbReference>
<dbReference type="AlphaFoldDB" id="A0AB34J8H4"/>
<reference evidence="2 3" key="1">
    <citation type="journal article" date="2024" name="Science">
        <title>Giant polyketide synthase enzymes in the biosynthesis of giant marine polyether toxins.</title>
        <authorList>
            <person name="Fallon T.R."/>
            <person name="Shende V.V."/>
            <person name="Wierzbicki I.H."/>
            <person name="Pendleton A.L."/>
            <person name="Watervoot N.F."/>
            <person name="Auber R.P."/>
            <person name="Gonzalez D.J."/>
            <person name="Wisecaver J.H."/>
            <person name="Moore B.S."/>
        </authorList>
    </citation>
    <scope>NUCLEOTIDE SEQUENCE [LARGE SCALE GENOMIC DNA]</scope>
    <source>
        <strain evidence="2 3">12B1</strain>
    </source>
</reference>
<comment type="caution">
    <text evidence="2">The sequence shown here is derived from an EMBL/GenBank/DDBJ whole genome shotgun (WGS) entry which is preliminary data.</text>
</comment>
<proteinExistence type="predicted"/>
<organism evidence="2 3">
    <name type="scientific">Prymnesium parvum</name>
    <name type="common">Toxic golden alga</name>
    <dbReference type="NCBI Taxonomy" id="97485"/>
    <lineage>
        <taxon>Eukaryota</taxon>
        <taxon>Haptista</taxon>
        <taxon>Haptophyta</taxon>
        <taxon>Prymnesiophyceae</taxon>
        <taxon>Prymnesiales</taxon>
        <taxon>Prymnesiaceae</taxon>
        <taxon>Prymnesium</taxon>
    </lineage>
</organism>
<feature type="region of interest" description="Disordered" evidence="1">
    <location>
        <begin position="1"/>
        <end position="58"/>
    </location>
</feature>
<dbReference type="PANTHER" id="PTHR13282:SF6">
    <property type="entry name" value="PROTEIN FAM32A"/>
    <property type="match status" value="1"/>
</dbReference>
<keyword evidence="3" id="KW-1185">Reference proteome</keyword>
<feature type="compositionally biased region" description="Low complexity" evidence="1">
    <location>
        <begin position="40"/>
        <end position="53"/>
    </location>
</feature>
<evidence type="ECO:0000313" key="2">
    <source>
        <dbReference type="EMBL" id="KAL1515045.1"/>
    </source>
</evidence>
<dbReference type="Pfam" id="PF08555">
    <property type="entry name" value="FAM32A"/>
    <property type="match status" value="1"/>
</dbReference>
<protein>
    <recommendedName>
        <fullName evidence="4">Protein FAM32A</fullName>
    </recommendedName>
</protein>
<evidence type="ECO:0000313" key="3">
    <source>
        <dbReference type="Proteomes" id="UP001515480"/>
    </source>
</evidence>
<gene>
    <name evidence="2" type="ORF">AB1Y20_004110</name>
</gene>
<evidence type="ECO:0000256" key="1">
    <source>
        <dbReference type="SAM" id="MobiDB-lite"/>
    </source>
</evidence>
<evidence type="ECO:0008006" key="4">
    <source>
        <dbReference type="Google" id="ProtNLM"/>
    </source>
</evidence>
<dbReference type="InterPro" id="IPR013865">
    <property type="entry name" value="FAM32A"/>
</dbReference>
<dbReference type="EMBL" id="JBGBPQ010000012">
    <property type="protein sequence ID" value="KAL1515045.1"/>
    <property type="molecule type" value="Genomic_DNA"/>
</dbReference>
<accession>A0AB34J8H4</accession>
<feature type="compositionally biased region" description="Basic residues" evidence="1">
    <location>
        <begin position="13"/>
        <end position="26"/>
    </location>
</feature>